<evidence type="ECO:0000256" key="2">
    <source>
        <dbReference type="SAM" id="Phobius"/>
    </source>
</evidence>
<accession>A0A9X4SAE1</accession>
<feature type="transmembrane region" description="Helical" evidence="2">
    <location>
        <begin position="401"/>
        <end position="418"/>
    </location>
</feature>
<proteinExistence type="predicted"/>
<organism evidence="3 4">
    <name type="scientific">Hydrogenophaga taeniospiralis CCUG 15921</name>
    <dbReference type="NCBI Taxonomy" id="1281780"/>
    <lineage>
        <taxon>Bacteria</taxon>
        <taxon>Pseudomonadati</taxon>
        <taxon>Pseudomonadota</taxon>
        <taxon>Betaproteobacteria</taxon>
        <taxon>Burkholderiales</taxon>
        <taxon>Comamonadaceae</taxon>
        <taxon>Hydrogenophaga</taxon>
    </lineage>
</organism>
<sequence length="487" mass="54729">MSWAFERLGLRPDAQERDVKRAYARLLKDTRPAEDPEGFQRLREAYEAALAQAACRVQADGDADVAIAETAEVLAQADLEVPHESHPVSESVQDSGSEGTSVTMTPVEIARLILERVAAQPSPEAAHQWLAEQPFLWQLDIKHAVADVLPWALANFEEPLLADSLDVLWAFFDLDQVSDSAHVDRAYAYQHKRHELSMRWLMVGENQAWLSLPGNLQRLQAAWDPGFVGERYALARLGRRLGWVSRPAGLWLNVLRALRWGQMDQMVQLLAWLSNEWRNALAPPLSGDQVRFWLRAHDHTRLSKERLAVVFAQCTVALLLGILPLAVARLDRDGWSGAEWDFELSAVALGLAVAMYRGLWTPLVHWQARPEAEVDRLAWLHALCVPLIVLIGGLVREGLDLPSVALVIWMWAGWLVFYRFRGRQGFLGSSVGGWWWLFLLFGAKALAVLFAMLLAVGYWVAAVLLGLWAWELYKARPLALARTAVPS</sequence>
<feature type="transmembrane region" description="Helical" evidence="2">
    <location>
        <begin position="449"/>
        <end position="470"/>
    </location>
</feature>
<protein>
    <submittedName>
        <fullName evidence="3">Heat shock protein DnaJ domain-containing protein</fullName>
    </submittedName>
</protein>
<feature type="transmembrane region" description="Helical" evidence="2">
    <location>
        <begin position="377"/>
        <end position="395"/>
    </location>
</feature>
<dbReference type="EMBL" id="AOGK01000011">
    <property type="protein sequence ID" value="MDG5976249.1"/>
    <property type="molecule type" value="Genomic_DNA"/>
</dbReference>
<keyword evidence="2" id="KW-0812">Transmembrane</keyword>
<name>A0A9X4SAE1_9BURK</name>
<feature type="region of interest" description="Disordered" evidence="1">
    <location>
        <begin position="82"/>
        <end position="101"/>
    </location>
</feature>
<dbReference type="AlphaFoldDB" id="A0A9X4SAE1"/>
<evidence type="ECO:0000313" key="4">
    <source>
        <dbReference type="Proteomes" id="UP001152876"/>
    </source>
</evidence>
<dbReference type="OrthoDB" id="5524449at2"/>
<gene>
    <name evidence="3" type="ORF">H010_13366</name>
</gene>
<comment type="caution">
    <text evidence="3">The sequence shown here is derived from an EMBL/GenBank/DDBJ whole genome shotgun (WGS) entry which is preliminary data.</text>
</comment>
<reference evidence="3" key="1">
    <citation type="submission" date="2013-01" db="EMBL/GenBank/DDBJ databases">
        <title>Genome draft of Hydrogenophaga taeniospiralis 2K1.</title>
        <authorList>
            <person name="Gomila M."/>
            <person name="Lalucat J."/>
        </authorList>
    </citation>
    <scope>NUCLEOTIDE SEQUENCE</scope>
    <source>
        <strain evidence="3">CCUG 15921</strain>
    </source>
</reference>
<evidence type="ECO:0000256" key="1">
    <source>
        <dbReference type="SAM" id="MobiDB-lite"/>
    </source>
</evidence>
<keyword evidence="4" id="KW-1185">Reference proteome</keyword>
<feature type="transmembrane region" description="Helical" evidence="2">
    <location>
        <begin position="307"/>
        <end position="326"/>
    </location>
</feature>
<keyword evidence="2" id="KW-1133">Transmembrane helix</keyword>
<keyword evidence="2" id="KW-0472">Membrane</keyword>
<feature type="transmembrane region" description="Helical" evidence="2">
    <location>
        <begin position="425"/>
        <end position="443"/>
    </location>
</feature>
<dbReference type="RefSeq" id="WP_068174078.1">
    <property type="nucleotide sequence ID" value="NZ_AOGK01000011.1"/>
</dbReference>
<keyword evidence="3" id="KW-0346">Stress response</keyword>
<evidence type="ECO:0000313" key="3">
    <source>
        <dbReference type="EMBL" id="MDG5976249.1"/>
    </source>
</evidence>
<dbReference type="Proteomes" id="UP001152876">
    <property type="component" value="Unassembled WGS sequence"/>
</dbReference>
<feature type="transmembrane region" description="Helical" evidence="2">
    <location>
        <begin position="346"/>
        <end position="365"/>
    </location>
</feature>
<feature type="compositionally biased region" description="Polar residues" evidence="1">
    <location>
        <begin position="88"/>
        <end position="101"/>
    </location>
</feature>